<comment type="caution">
    <text evidence="2">The sequence shown here is derived from an EMBL/GenBank/DDBJ whole genome shotgun (WGS) entry which is preliminary data.</text>
</comment>
<evidence type="ECO:0000313" key="3">
    <source>
        <dbReference type="Proteomes" id="UP000663848"/>
    </source>
</evidence>
<reference evidence="2" key="1">
    <citation type="submission" date="2021-02" db="EMBL/GenBank/DDBJ databases">
        <authorList>
            <person name="Nowell W R."/>
        </authorList>
    </citation>
    <scope>NUCLEOTIDE SEQUENCE</scope>
</reference>
<evidence type="ECO:0000256" key="1">
    <source>
        <dbReference type="SAM" id="MobiDB-lite"/>
    </source>
</evidence>
<dbReference type="EMBL" id="CAJOBR010043765">
    <property type="protein sequence ID" value="CAF5032903.1"/>
    <property type="molecule type" value="Genomic_DNA"/>
</dbReference>
<feature type="non-terminal residue" evidence="2">
    <location>
        <position position="22"/>
    </location>
</feature>
<dbReference type="Proteomes" id="UP000663848">
    <property type="component" value="Unassembled WGS sequence"/>
</dbReference>
<dbReference type="AlphaFoldDB" id="A0A822CA04"/>
<protein>
    <submittedName>
        <fullName evidence="2">Uncharacterized protein</fullName>
    </submittedName>
</protein>
<accession>A0A822CA04</accession>
<proteinExistence type="predicted"/>
<evidence type="ECO:0000313" key="2">
    <source>
        <dbReference type="EMBL" id="CAF5032903.1"/>
    </source>
</evidence>
<organism evidence="2 3">
    <name type="scientific">Rotaria socialis</name>
    <dbReference type="NCBI Taxonomy" id="392032"/>
    <lineage>
        <taxon>Eukaryota</taxon>
        <taxon>Metazoa</taxon>
        <taxon>Spiralia</taxon>
        <taxon>Gnathifera</taxon>
        <taxon>Rotifera</taxon>
        <taxon>Eurotatoria</taxon>
        <taxon>Bdelloidea</taxon>
        <taxon>Philodinida</taxon>
        <taxon>Philodinidae</taxon>
        <taxon>Rotaria</taxon>
    </lineage>
</organism>
<name>A0A822CA04_9BILA</name>
<gene>
    <name evidence="2" type="ORF">QYT958_LOCUS40788</name>
</gene>
<sequence>MIMKCTNLIQQDDKNSDDDNQD</sequence>
<feature type="region of interest" description="Disordered" evidence="1">
    <location>
        <begin position="1"/>
        <end position="22"/>
    </location>
</feature>